<evidence type="ECO:0000313" key="2">
    <source>
        <dbReference type="Proteomes" id="UP000519897"/>
    </source>
</evidence>
<gene>
    <name evidence="1" type="ORF">GGQ72_004587</name>
</gene>
<keyword evidence="2" id="KW-1185">Reference proteome</keyword>
<accession>A0A7W6LM98</accession>
<dbReference type="RefSeq" id="WP_165137783.1">
    <property type="nucleotide sequence ID" value="NZ_CP049252.1"/>
</dbReference>
<protein>
    <submittedName>
        <fullName evidence="1">Uncharacterized protein</fullName>
    </submittedName>
</protein>
<evidence type="ECO:0000313" key="1">
    <source>
        <dbReference type="EMBL" id="MBB4146018.1"/>
    </source>
</evidence>
<organism evidence="1 2">
    <name type="scientific">Rhizobium rhizoryzae</name>
    <dbReference type="NCBI Taxonomy" id="451876"/>
    <lineage>
        <taxon>Bacteria</taxon>
        <taxon>Pseudomonadati</taxon>
        <taxon>Pseudomonadota</taxon>
        <taxon>Alphaproteobacteria</taxon>
        <taxon>Hyphomicrobiales</taxon>
        <taxon>Rhizobiaceae</taxon>
        <taxon>Rhizobium/Agrobacterium group</taxon>
        <taxon>Rhizobium</taxon>
    </lineage>
</organism>
<name>A0A7W6LM98_9HYPH</name>
<proteinExistence type="predicted"/>
<sequence length="284" mass="32513">MSNILFLYDCQSDKGALYGGNWQPALPLTSLKNERLDRKTRSVDLNPASTLMCIDLPSPLDMRALALGPSNLSINYSRRVRAWSDSERTDLVHDSGWGGGAPQAPFNSLNWTDAAFWDGVLQWDDEERGLWLIYILDAPVFAQYWTIEIDDSSNPAGYIEFGRLFMGRHWQPSLNYTYSNNGLSFQDNSVKASTLAGNQTTWRRVNPRVFQCAFDYLPDTELYREAYRFQRSIGFDRQVFVIPDPEDTEFIQRRAFLSRASRMDALSQAVLDHGSTGYEFREVL</sequence>
<reference evidence="1 2" key="1">
    <citation type="submission" date="2020-08" db="EMBL/GenBank/DDBJ databases">
        <title>Genomic Encyclopedia of Type Strains, Phase IV (KMG-IV): sequencing the most valuable type-strain genomes for metagenomic binning, comparative biology and taxonomic classification.</title>
        <authorList>
            <person name="Goeker M."/>
        </authorList>
    </citation>
    <scope>NUCLEOTIDE SEQUENCE [LARGE SCALE GENOMIC DNA]</scope>
    <source>
        <strain evidence="1 2">DSM 29514</strain>
    </source>
</reference>
<dbReference type="Proteomes" id="UP000519897">
    <property type="component" value="Unassembled WGS sequence"/>
</dbReference>
<dbReference type="EMBL" id="JACIEC010000016">
    <property type="protein sequence ID" value="MBB4146018.1"/>
    <property type="molecule type" value="Genomic_DNA"/>
</dbReference>
<dbReference type="AlphaFoldDB" id="A0A7W6LM98"/>
<comment type="caution">
    <text evidence="1">The sequence shown here is derived from an EMBL/GenBank/DDBJ whole genome shotgun (WGS) entry which is preliminary data.</text>
</comment>